<feature type="region of interest" description="Disordered" evidence="1">
    <location>
        <begin position="214"/>
        <end position="233"/>
    </location>
</feature>
<dbReference type="RefSeq" id="WP_011194278.1">
    <property type="nucleotide sequence ID" value="NC_006177.1"/>
</dbReference>
<dbReference type="Proteomes" id="UP000000417">
    <property type="component" value="Chromosome"/>
</dbReference>
<dbReference type="eggNOG" id="ENOG5032W03">
    <property type="taxonomic scope" value="Bacteria"/>
</dbReference>
<organism evidence="2 3">
    <name type="scientific">Symbiobacterium thermophilum (strain DSM 24528 / JCM 14929 / IAM 14863 / T)</name>
    <dbReference type="NCBI Taxonomy" id="292459"/>
    <lineage>
        <taxon>Bacteria</taxon>
        <taxon>Bacillati</taxon>
        <taxon>Bacillota</taxon>
        <taxon>Clostridia</taxon>
        <taxon>Eubacteriales</taxon>
        <taxon>Symbiobacteriaceae</taxon>
        <taxon>Symbiobacterium</taxon>
    </lineage>
</organism>
<reference evidence="2 3" key="1">
    <citation type="journal article" date="2004" name="Nucleic Acids Res.">
        <title>Genome sequence of Symbiobacterium thermophilum, an uncultivable bacterium that depends on microbial commensalism.</title>
        <authorList>
            <person name="Ueda K."/>
            <person name="Yamashita A."/>
            <person name="Ishikawa J."/>
            <person name="Shimada M."/>
            <person name="Watsuji T."/>
            <person name="Morimura K."/>
            <person name="Ikeda H."/>
            <person name="Hattori M."/>
            <person name="Beppu T."/>
        </authorList>
    </citation>
    <scope>NUCLEOTIDE SEQUENCE [LARGE SCALE GENOMIC DNA]</scope>
    <source>
        <strain evidence="3">T / IAM 14863</strain>
    </source>
</reference>
<accession>Q67T65</accession>
<name>Q67T65_SYMTH</name>
<dbReference type="EMBL" id="AP006840">
    <property type="protein sequence ID" value="BAD39128.1"/>
    <property type="molecule type" value="Genomic_DNA"/>
</dbReference>
<gene>
    <name evidence="2" type="ordered locus">STH143</name>
</gene>
<feature type="compositionally biased region" description="Basic and acidic residues" evidence="1">
    <location>
        <begin position="215"/>
        <end position="233"/>
    </location>
</feature>
<evidence type="ECO:0000256" key="1">
    <source>
        <dbReference type="SAM" id="MobiDB-lite"/>
    </source>
</evidence>
<dbReference type="OrthoDB" id="1951178at2"/>
<evidence type="ECO:0000313" key="3">
    <source>
        <dbReference type="Proteomes" id="UP000000417"/>
    </source>
</evidence>
<evidence type="ECO:0008006" key="4">
    <source>
        <dbReference type="Google" id="ProtNLM"/>
    </source>
</evidence>
<keyword evidence="3" id="KW-1185">Reference proteome</keyword>
<dbReference type="AlphaFoldDB" id="Q67T65"/>
<dbReference type="HOGENOM" id="CLU_103782_0_0_9"/>
<protein>
    <recommendedName>
        <fullName evidence="4">SipL SPOCS domain-containing protein</fullName>
    </recommendedName>
</protein>
<dbReference type="KEGG" id="sth:STH143"/>
<proteinExistence type="predicted"/>
<dbReference type="STRING" id="292459.STH143"/>
<sequence>MARDTDATAGTETIVVPGPIRGGHCPPPREIVLVDARKVFDFCTQEDLLERCFTIPNLGTGATILSCRITQIQCEEVADRQPVNNGGDGRAIVSIQITLTLQIQVLPAMGMQPVTVERTISFPKQVVLCAPEGTDVTCDVEGSCICTVQPNAAQGEPNVCCTIQLCTVLTVTADVKLLVPTFGSVLPRRCPSAASPAGCPPEVEPCEPPVRLAVRRRERDRDRDRDKDCGCGN</sequence>
<evidence type="ECO:0000313" key="2">
    <source>
        <dbReference type="EMBL" id="BAD39128.1"/>
    </source>
</evidence>